<dbReference type="Proteomes" id="UP000321424">
    <property type="component" value="Unassembled WGS sequence"/>
</dbReference>
<evidence type="ECO:0000313" key="2">
    <source>
        <dbReference type="EMBL" id="GEM36760.1"/>
    </source>
</evidence>
<evidence type="ECO:0000313" key="3">
    <source>
        <dbReference type="Proteomes" id="UP000321424"/>
    </source>
</evidence>
<name>A0A511M813_9NOCA</name>
<reference evidence="2 3" key="1">
    <citation type="submission" date="2019-07" db="EMBL/GenBank/DDBJ databases">
        <title>Whole genome shotgun sequence of Nocardia ninae NBRC 108245.</title>
        <authorList>
            <person name="Hosoyama A."/>
            <person name="Uohara A."/>
            <person name="Ohji S."/>
            <person name="Ichikawa N."/>
        </authorList>
    </citation>
    <scope>NUCLEOTIDE SEQUENCE [LARGE SCALE GENOMIC DNA]</scope>
    <source>
        <strain evidence="2 3">NBRC 108245</strain>
    </source>
</reference>
<accession>A0A511M813</accession>
<dbReference type="AlphaFoldDB" id="A0A511M813"/>
<proteinExistence type="predicted"/>
<dbReference type="EMBL" id="BJXA01000005">
    <property type="protein sequence ID" value="GEM36760.1"/>
    <property type="molecule type" value="Genomic_DNA"/>
</dbReference>
<feature type="region of interest" description="Disordered" evidence="1">
    <location>
        <begin position="1"/>
        <end position="41"/>
    </location>
</feature>
<comment type="caution">
    <text evidence="2">The sequence shown here is derived from an EMBL/GenBank/DDBJ whole genome shotgun (WGS) entry which is preliminary data.</text>
</comment>
<protein>
    <recommendedName>
        <fullName evidence="4">ESX-1 secretion-associated protein EspH</fullName>
    </recommendedName>
</protein>
<keyword evidence="3" id="KW-1185">Reference proteome</keyword>
<dbReference type="RefSeq" id="WP_246180729.1">
    <property type="nucleotide sequence ID" value="NZ_BJXA01000005.1"/>
</dbReference>
<evidence type="ECO:0008006" key="4">
    <source>
        <dbReference type="Google" id="ProtNLM"/>
    </source>
</evidence>
<feature type="region of interest" description="Disordered" evidence="1">
    <location>
        <begin position="130"/>
        <end position="156"/>
    </location>
</feature>
<gene>
    <name evidence="2" type="ORF">NN4_12790</name>
</gene>
<organism evidence="2 3">
    <name type="scientific">Nocardia ninae NBRC 108245</name>
    <dbReference type="NCBI Taxonomy" id="1210091"/>
    <lineage>
        <taxon>Bacteria</taxon>
        <taxon>Bacillati</taxon>
        <taxon>Actinomycetota</taxon>
        <taxon>Actinomycetes</taxon>
        <taxon>Mycobacteriales</taxon>
        <taxon>Nocardiaceae</taxon>
        <taxon>Nocardia</taxon>
    </lineage>
</organism>
<sequence>MPEQTRAADTDWYTGAIQSAVHDDPVYEGTEPEPAPEAPEVPDFETFATGEASLRGGDIVVTATDSGLPTMVRVTPDQLRRDPDDLADDVLRLCRLATDRAGVSRREYLTGLGLGDDALRLLGLPTQQAVEQSELADEAEHEYEPRSWLDQDGSTW</sequence>
<evidence type="ECO:0000256" key="1">
    <source>
        <dbReference type="SAM" id="MobiDB-lite"/>
    </source>
</evidence>